<organism evidence="3 4">
    <name type="scientific">Hydrogenophilus thermoluteolus</name>
    <name type="common">Pseudomonas hydrogenothermophila</name>
    <dbReference type="NCBI Taxonomy" id="297"/>
    <lineage>
        <taxon>Bacteria</taxon>
        <taxon>Pseudomonadati</taxon>
        <taxon>Pseudomonadota</taxon>
        <taxon>Hydrogenophilia</taxon>
        <taxon>Hydrogenophilales</taxon>
        <taxon>Hydrogenophilaceae</taxon>
        <taxon>Hydrogenophilus</taxon>
    </lineage>
</organism>
<keyword evidence="4" id="KW-1185">Reference proteome</keyword>
<dbReference type="InterPro" id="IPR041215">
    <property type="entry name" value="FlgO_dom"/>
</dbReference>
<sequence length="199" mass="22403">MRQRPDRSHVTRRHQWLQRFAMVALASTLAACAQSAVVEPRTESLSDCATLLHERLGADAAQLCGCQGLACTTPVVITDFVAVDDYRSQRLGKRLGEEFRLAWQQRCQRPVRTVELAADFRLDETGLRALTRDVAQLMTTTTADPLAFVGTYRLEGTERIRYFIRQVHLPTQTTTTMAGGYLPRRCIDPLTPLPSRLTQ</sequence>
<name>A0A2Z6DYJ4_HYDTE</name>
<feature type="signal peptide" evidence="1">
    <location>
        <begin position="1"/>
        <end position="33"/>
    </location>
</feature>
<dbReference type="PROSITE" id="PS51257">
    <property type="entry name" value="PROKAR_LIPOPROTEIN"/>
    <property type="match status" value="1"/>
</dbReference>
<evidence type="ECO:0000313" key="4">
    <source>
        <dbReference type="Proteomes" id="UP000262004"/>
    </source>
</evidence>
<dbReference type="Proteomes" id="UP000262004">
    <property type="component" value="Chromosome"/>
</dbReference>
<feature type="domain" description="FlgO" evidence="2">
    <location>
        <begin position="73"/>
        <end position="183"/>
    </location>
</feature>
<evidence type="ECO:0000313" key="3">
    <source>
        <dbReference type="EMBL" id="BBD77591.1"/>
    </source>
</evidence>
<protein>
    <recommendedName>
        <fullName evidence="2">FlgO domain-containing protein</fullName>
    </recommendedName>
</protein>
<dbReference type="KEGG" id="htl:HPTL_1327"/>
<evidence type="ECO:0000259" key="2">
    <source>
        <dbReference type="Pfam" id="PF17680"/>
    </source>
</evidence>
<reference evidence="3 4" key="1">
    <citation type="submission" date="2018-04" db="EMBL/GenBank/DDBJ databases">
        <title>Complete genome sequence of Hydrogenophilus thermoluteolus TH-1.</title>
        <authorList>
            <person name="Arai H."/>
        </authorList>
    </citation>
    <scope>NUCLEOTIDE SEQUENCE [LARGE SCALE GENOMIC DNA]</scope>
    <source>
        <strain evidence="3 4">TH-1</strain>
    </source>
</reference>
<gene>
    <name evidence="3" type="ORF">HPTL_1327</name>
</gene>
<accession>A0A2Z6DYJ4</accession>
<feature type="chain" id="PRO_5016251084" description="FlgO domain-containing protein" evidence="1">
    <location>
        <begin position="34"/>
        <end position="199"/>
    </location>
</feature>
<dbReference type="Pfam" id="PF17680">
    <property type="entry name" value="FlgO"/>
    <property type="match status" value="1"/>
</dbReference>
<dbReference type="AlphaFoldDB" id="A0A2Z6DYJ4"/>
<proteinExistence type="predicted"/>
<evidence type="ECO:0000256" key="1">
    <source>
        <dbReference type="SAM" id="SignalP"/>
    </source>
</evidence>
<keyword evidence="1" id="KW-0732">Signal</keyword>
<dbReference type="RefSeq" id="WP_145981798.1">
    <property type="nucleotide sequence ID" value="NZ_AP018558.1"/>
</dbReference>
<dbReference type="EMBL" id="AP018558">
    <property type="protein sequence ID" value="BBD77591.1"/>
    <property type="molecule type" value="Genomic_DNA"/>
</dbReference>